<dbReference type="Proteomes" id="UP000198976">
    <property type="component" value="Chromosome I"/>
</dbReference>
<dbReference type="RefSeq" id="WP_058236068.1">
    <property type="nucleotide sequence ID" value="NZ_LT629792.1"/>
</dbReference>
<evidence type="ECO:0000313" key="4">
    <source>
        <dbReference type="EMBL" id="SDT87845.1"/>
    </source>
</evidence>
<dbReference type="EMBL" id="LT629792">
    <property type="protein sequence ID" value="SDT87845.1"/>
    <property type="molecule type" value="Genomic_DNA"/>
</dbReference>
<dbReference type="InterPro" id="IPR008462">
    <property type="entry name" value="CsbD"/>
</dbReference>
<dbReference type="Gene3D" id="1.10.1470.10">
    <property type="entry name" value="YjbJ"/>
    <property type="match status" value="1"/>
</dbReference>
<gene>
    <name evidence="4" type="ORF">SAMN04489714_0479</name>
</gene>
<evidence type="ECO:0000259" key="3">
    <source>
        <dbReference type="Pfam" id="PF05532"/>
    </source>
</evidence>
<comment type="similarity">
    <text evidence="1">Belongs to the UPF0337 (CsbD) family.</text>
</comment>
<dbReference type="SUPFAM" id="SSF69047">
    <property type="entry name" value="Hypothetical protein YjbJ"/>
    <property type="match status" value="1"/>
</dbReference>
<organism evidence="4 5">
    <name type="scientific">Schaalia radingae</name>
    <dbReference type="NCBI Taxonomy" id="131110"/>
    <lineage>
        <taxon>Bacteria</taxon>
        <taxon>Bacillati</taxon>
        <taxon>Actinomycetota</taxon>
        <taxon>Actinomycetes</taxon>
        <taxon>Actinomycetales</taxon>
        <taxon>Actinomycetaceae</taxon>
        <taxon>Schaalia</taxon>
    </lineage>
</organism>
<accession>A0ABY0V5R6</accession>
<proteinExistence type="inferred from homology"/>
<evidence type="ECO:0000313" key="5">
    <source>
        <dbReference type="Proteomes" id="UP000198976"/>
    </source>
</evidence>
<feature type="domain" description="CsbD-like" evidence="3">
    <location>
        <begin position="4"/>
        <end position="53"/>
    </location>
</feature>
<name>A0ABY0V5R6_9ACTO</name>
<keyword evidence="5" id="KW-1185">Reference proteome</keyword>
<feature type="region of interest" description="Disordered" evidence="2">
    <location>
        <begin position="1"/>
        <end position="37"/>
    </location>
</feature>
<protein>
    <submittedName>
        <fullName evidence="4">CsbD-like</fullName>
    </submittedName>
</protein>
<dbReference type="Pfam" id="PF05532">
    <property type="entry name" value="CsbD"/>
    <property type="match status" value="1"/>
</dbReference>
<evidence type="ECO:0000256" key="2">
    <source>
        <dbReference type="SAM" id="MobiDB-lite"/>
    </source>
</evidence>
<sequence length="80" mass="8150">MSDLENTFDKAAGKVKETAGDVSGDKDLEAEGKVQNAEGKAKDVLENASEKIKGAAEDAAAGARALADRAKDALSGDKGE</sequence>
<evidence type="ECO:0000256" key="1">
    <source>
        <dbReference type="ARBA" id="ARBA00009129"/>
    </source>
</evidence>
<reference evidence="4 5" key="1">
    <citation type="submission" date="2016-10" db="EMBL/GenBank/DDBJ databases">
        <authorList>
            <person name="Varghese N."/>
            <person name="Submissions S."/>
        </authorList>
    </citation>
    <scope>NUCLEOTIDE SEQUENCE [LARGE SCALE GENOMIC DNA]</scope>
    <source>
        <strain evidence="4 5">DSM 9169</strain>
    </source>
</reference>
<feature type="compositionally biased region" description="Basic and acidic residues" evidence="2">
    <location>
        <begin position="7"/>
        <end position="32"/>
    </location>
</feature>
<dbReference type="InterPro" id="IPR036629">
    <property type="entry name" value="YjbJ_sf"/>
</dbReference>